<evidence type="ECO:0000313" key="2">
    <source>
        <dbReference type="Proteomes" id="UP000027265"/>
    </source>
</evidence>
<dbReference type="InParanoid" id="A0A067PXN8"/>
<accession>A0A067PXN8</accession>
<keyword evidence="2" id="KW-1185">Reference proteome</keyword>
<dbReference type="AlphaFoldDB" id="A0A067PXN8"/>
<dbReference type="EMBL" id="KL197726">
    <property type="protein sequence ID" value="KDQ55116.1"/>
    <property type="molecule type" value="Genomic_DNA"/>
</dbReference>
<name>A0A067PXN8_9AGAM</name>
<gene>
    <name evidence="1" type="ORF">JAAARDRAFT_37634</name>
</gene>
<dbReference type="OrthoDB" id="3016366at2759"/>
<evidence type="ECO:0000313" key="1">
    <source>
        <dbReference type="EMBL" id="KDQ55116.1"/>
    </source>
</evidence>
<protein>
    <submittedName>
        <fullName evidence="1">Uncharacterized protein</fullName>
    </submittedName>
</protein>
<reference evidence="2" key="1">
    <citation type="journal article" date="2014" name="Proc. Natl. Acad. Sci. U.S.A.">
        <title>Extensive sampling of basidiomycete genomes demonstrates inadequacy of the white-rot/brown-rot paradigm for wood decay fungi.</title>
        <authorList>
            <person name="Riley R."/>
            <person name="Salamov A.A."/>
            <person name="Brown D.W."/>
            <person name="Nagy L.G."/>
            <person name="Floudas D."/>
            <person name="Held B.W."/>
            <person name="Levasseur A."/>
            <person name="Lombard V."/>
            <person name="Morin E."/>
            <person name="Otillar R."/>
            <person name="Lindquist E.A."/>
            <person name="Sun H."/>
            <person name="LaButti K.M."/>
            <person name="Schmutz J."/>
            <person name="Jabbour D."/>
            <person name="Luo H."/>
            <person name="Baker S.E."/>
            <person name="Pisabarro A.G."/>
            <person name="Walton J.D."/>
            <person name="Blanchette R.A."/>
            <person name="Henrissat B."/>
            <person name="Martin F."/>
            <person name="Cullen D."/>
            <person name="Hibbett D.S."/>
            <person name="Grigoriev I.V."/>
        </authorList>
    </citation>
    <scope>NUCLEOTIDE SEQUENCE [LARGE SCALE GENOMIC DNA]</scope>
    <source>
        <strain evidence="2">MUCL 33604</strain>
    </source>
</reference>
<dbReference type="HOGENOM" id="CLU_106401_0_0_1"/>
<dbReference type="Proteomes" id="UP000027265">
    <property type="component" value="Unassembled WGS sequence"/>
</dbReference>
<organism evidence="1 2">
    <name type="scientific">Jaapia argillacea MUCL 33604</name>
    <dbReference type="NCBI Taxonomy" id="933084"/>
    <lineage>
        <taxon>Eukaryota</taxon>
        <taxon>Fungi</taxon>
        <taxon>Dikarya</taxon>
        <taxon>Basidiomycota</taxon>
        <taxon>Agaricomycotina</taxon>
        <taxon>Agaricomycetes</taxon>
        <taxon>Agaricomycetidae</taxon>
        <taxon>Jaapiales</taxon>
        <taxon>Jaapiaceae</taxon>
        <taxon>Jaapia</taxon>
    </lineage>
</organism>
<sequence>MAALHALEPGSLYAVLNQRGELGSWHWSLFFSDPLRLQQASKLNNKADTTISTGTMYHALNDNPQRQWRFQIDPNRDVVHATQTVLIMKLVDLSYLGTHLEILTALENNMRDVPVEGSVLGRQEFSGRHWFLSAMKSLDEAGFVNCEDVDALEREVIGCALRATARWNVDVEGDKGWGYRWTYAVSQCCS</sequence>
<proteinExistence type="predicted"/>